<reference evidence="3 4" key="1">
    <citation type="journal article" date="2010" name="Cell">
        <title>The genome of Naegleria gruberi illuminates early eukaryotic versatility.</title>
        <authorList>
            <person name="Fritz-Laylin L.K."/>
            <person name="Prochnik S.E."/>
            <person name="Ginger M.L."/>
            <person name="Dacks J.B."/>
            <person name="Carpenter M.L."/>
            <person name="Field M.C."/>
            <person name="Kuo A."/>
            <person name="Paredez A."/>
            <person name="Chapman J."/>
            <person name="Pham J."/>
            <person name="Shu S."/>
            <person name="Neupane R."/>
            <person name="Cipriano M."/>
            <person name="Mancuso J."/>
            <person name="Tu H."/>
            <person name="Salamov A."/>
            <person name="Lindquist E."/>
            <person name="Shapiro H."/>
            <person name="Lucas S."/>
            <person name="Grigoriev I.V."/>
            <person name="Cande W.Z."/>
            <person name="Fulton C."/>
            <person name="Rokhsar D.S."/>
            <person name="Dawson S.C."/>
        </authorList>
    </citation>
    <scope>NUCLEOTIDE SEQUENCE [LARGE SCALE GENOMIC DNA]</scope>
    <source>
        <strain evidence="3 4">NEG-M</strain>
    </source>
</reference>
<evidence type="ECO:0000313" key="4">
    <source>
        <dbReference type="Proteomes" id="UP000006671"/>
    </source>
</evidence>
<dbReference type="Proteomes" id="UP000006671">
    <property type="component" value="Unassembled WGS sequence"/>
</dbReference>
<evidence type="ECO:0000313" key="3">
    <source>
        <dbReference type="EMBL" id="EFC47080.1"/>
    </source>
</evidence>
<dbReference type="OMA" id="EREHASH"/>
<dbReference type="VEuPathDB" id="AmoebaDB:NAEGRDRAFT_64951"/>
<protein>
    <submittedName>
        <fullName evidence="3">Predicted protein</fullName>
    </submittedName>
</protein>
<feature type="compositionally biased region" description="Basic and acidic residues" evidence="2">
    <location>
        <begin position="595"/>
        <end position="604"/>
    </location>
</feature>
<accession>D2V7X0</accession>
<feature type="region of interest" description="Disordered" evidence="2">
    <location>
        <begin position="1070"/>
        <end position="1089"/>
    </location>
</feature>
<organism evidence="4">
    <name type="scientific">Naegleria gruberi</name>
    <name type="common">Amoeba</name>
    <dbReference type="NCBI Taxonomy" id="5762"/>
    <lineage>
        <taxon>Eukaryota</taxon>
        <taxon>Discoba</taxon>
        <taxon>Heterolobosea</taxon>
        <taxon>Tetramitia</taxon>
        <taxon>Eutetramitia</taxon>
        <taxon>Vahlkampfiidae</taxon>
        <taxon>Naegleria</taxon>
    </lineage>
</organism>
<dbReference type="RefSeq" id="XP_002679824.1">
    <property type="nucleotide sequence ID" value="XM_002679778.1"/>
</dbReference>
<keyword evidence="1" id="KW-0175">Coiled coil</keyword>
<feature type="region of interest" description="Disordered" evidence="2">
    <location>
        <begin position="1"/>
        <end position="30"/>
    </location>
</feature>
<gene>
    <name evidence="3" type="ORF">NAEGRDRAFT_64951</name>
</gene>
<feature type="region of interest" description="Disordered" evidence="2">
    <location>
        <begin position="595"/>
        <end position="620"/>
    </location>
</feature>
<sequence length="1255" mass="143841">MASLDDSDTWTISDLSSSHGGGSLRNSINVIDKRQKIQKPIYSPISSIDSQSDNDEFQKPIKPFLKRTSGGYTAANPIQNVENNVPNDTEKPTVSDVQIIKNTPPQNIIPLPSHPKVKFEQEDETTKVTDDLVPVIGPDLYSLAKSGVQNLAISQNLRGYEIAPPKVTTHMDFTEYMKFHRKRDYGMISDLPKSKKVEEEKKDLKIPEALYTYMAKASPQKKDIEQEPPKKDSQRNIKFPKQEINQNKQRKREDLPEKSKVVGRRLDNNVNLKKQEEIQEPLREYAVKIEENRPLDKENRITEKNIERISSFRNEIENAVKESELKLSSFQKMLEKLLQQKEKEYDNILVKTASQVTNTVNNSMTRMGLDLKTFYKQFDKLQKVTSDITSRFGKQLSEDQKKSQTLMSKQMKQIEDLGKKLEMIEKKTSQLKNDSKRDFKVFTGTSRTHRQTRRPLFDLDSKTAELTIDDIHNEVSKKHPSIFKYPSWDDSSPMDNLDFYQNEQKYLIDELVGKSIDFSKNLNLDTVLIEQPKFSISIDEKVKIENLPPKPIVLSKTDLSSKEILKLYPGFSESLLKFSVMNKKTVKPQNLKEMTPETRIHEQTAEPTAPTPKMEAQSVQTEVPKDVSLHEVEIQTELPSTDNSTISVPPSNAQISLEEKIESYNASWTTKDSSAMSFQNGIDVKVEKELSRFEKERLIREMLPKKSSHQIPKLNECEDFDGICFTSHYSNRLIKTDEKSQHYLSNYVKKQKNMDLIFEEYANCLIERVIKHISMNIIGDYLNSSLGQQDSGEDLHVTNDERFMSIKGGALCAELFSFCYNNDLSCDDEIIYNITEDLLIEYIKSKQPIFDLHNSVRELTEIDYDEFDLEKIYELVFRLLLNDRSLVKNRIIDDGCKEIEFIPHKANISKDKEIILPKEKELKIVETAKITSLGTTETQTEEEHLDKIPTTPIIEDFQPKLGLPHSTFFILSDNMSEAITPISITTETKAQQYNITTQTFNEIPKVESSSVQTNEFTKSISGVQTEPPPITISTTTETNSKNLFVQYNPSSFFHIAPQLPKQTQSQNIQTSFTTTTSTTNPKKSTLTNSNYSSSEAVTYSDSQSSFYEEEEIIYEPVQPEQKYDYVELKRDKVFATLNENDIEKMLKLEMLKRSITGKVVSFKMSMSSDGTDSEDSFLSSEQSMSTFYTSDSSNGFSYVQKRYEDSDDYLNSSTSSYSDTLGPFDTSKFTSSTITDSISDNYSTLGRYSLNESWI</sequence>
<feature type="coiled-coil region" evidence="1">
    <location>
        <begin position="313"/>
        <end position="351"/>
    </location>
</feature>
<feature type="compositionally biased region" description="Basic and acidic residues" evidence="2">
    <location>
        <begin position="251"/>
        <end position="262"/>
    </location>
</feature>
<evidence type="ECO:0000256" key="2">
    <source>
        <dbReference type="SAM" id="MobiDB-lite"/>
    </source>
</evidence>
<evidence type="ECO:0000256" key="1">
    <source>
        <dbReference type="SAM" id="Coils"/>
    </source>
</evidence>
<dbReference type="InParanoid" id="D2V7X0"/>
<dbReference type="AlphaFoldDB" id="D2V7X0"/>
<feature type="coiled-coil region" evidence="1">
    <location>
        <begin position="407"/>
        <end position="434"/>
    </location>
</feature>
<dbReference type="EMBL" id="GG738856">
    <property type="protein sequence ID" value="EFC47080.1"/>
    <property type="molecule type" value="Genomic_DNA"/>
</dbReference>
<keyword evidence="4" id="KW-1185">Reference proteome</keyword>
<feature type="compositionally biased region" description="Basic and acidic residues" evidence="2">
    <location>
        <begin position="220"/>
        <end position="235"/>
    </location>
</feature>
<proteinExistence type="predicted"/>
<name>D2V7X0_NAEGR</name>
<dbReference type="KEGG" id="ngr:NAEGRDRAFT_64951"/>
<dbReference type="OrthoDB" id="10412152at2759"/>
<feature type="region of interest" description="Disordered" evidence="2">
    <location>
        <begin position="217"/>
        <end position="262"/>
    </location>
</feature>
<dbReference type="GeneID" id="8861257"/>